<dbReference type="InterPro" id="IPR005135">
    <property type="entry name" value="Endo/exonuclease/phosphatase"/>
</dbReference>
<dbReference type="Proteomes" id="UP000621516">
    <property type="component" value="Unassembled WGS sequence"/>
</dbReference>
<comment type="caution">
    <text evidence="2">The sequence shown here is derived from an EMBL/GenBank/DDBJ whole genome shotgun (WGS) entry which is preliminary data.</text>
</comment>
<sequence>MTADLKVMVWNIDGGTSNITTVANYIKSVNADVIGLNEVYESQISTIMNILGSSYKRNFHNLKTNADFGNLTISKKTIEGSATQRWTYNQNSTHACSATGDNGNRQGLMKTKIDIGSGKFLFFYNTHFGRGCQTSIQNAQILQFDSLTNTHGGRKIVVGDFNFEPSSSQHTVINATNAGFQDPLGTAYAFKTWKVGDDSREKRLDYIMGNGWVTVNSIIRGTSTASDHYPVIAEVSIQL</sequence>
<reference evidence="2 3" key="1">
    <citation type="journal article" date="2018" name="J. Microbiol.">
        <title>Aestuariibaculum marinum sp. nov., a marine bacterium isolated from seawater in South Korea.</title>
        <authorList>
            <person name="Choi J."/>
            <person name="Lee D."/>
            <person name="Jang J.H."/>
            <person name="Cha S."/>
            <person name="Seo T."/>
        </authorList>
    </citation>
    <scope>NUCLEOTIDE SEQUENCE [LARGE SCALE GENOMIC DNA]</scope>
    <source>
        <strain evidence="2 3">IP7</strain>
    </source>
</reference>
<protein>
    <submittedName>
        <fullName evidence="2">Endonuclease/exonuclease/phosphatase family protein</fullName>
    </submittedName>
</protein>
<dbReference type="GO" id="GO:0004519">
    <property type="term" value="F:endonuclease activity"/>
    <property type="evidence" value="ECO:0007669"/>
    <property type="project" value="UniProtKB-KW"/>
</dbReference>
<keyword evidence="2" id="KW-0255">Endonuclease</keyword>
<dbReference type="InterPro" id="IPR036691">
    <property type="entry name" value="Endo/exonu/phosph_ase_sf"/>
</dbReference>
<evidence type="ECO:0000259" key="1">
    <source>
        <dbReference type="Pfam" id="PF03372"/>
    </source>
</evidence>
<dbReference type="GO" id="GO:0006506">
    <property type="term" value="P:GPI anchor biosynthetic process"/>
    <property type="evidence" value="ECO:0007669"/>
    <property type="project" value="TreeGrafter"/>
</dbReference>
<organism evidence="2 3">
    <name type="scientific">Aestuariibaculum marinum</name>
    <dbReference type="NCBI Taxonomy" id="2683592"/>
    <lineage>
        <taxon>Bacteria</taxon>
        <taxon>Pseudomonadati</taxon>
        <taxon>Bacteroidota</taxon>
        <taxon>Flavobacteriia</taxon>
        <taxon>Flavobacteriales</taxon>
        <taxon>Flavobacteriaceae</taxon>
    </lineage>
</organism>
<evidence type="ECO:0000313" key="3">
    <source>
        <dbReference type="Proteomes" id="UP000621516"/>
    </source>
</evidence>
<keyword evidence="3" id="KW-1185">Reference proteome</keyword>
<dbReference type="PANTHER" id="PTHR14859:SF1">
    <property type="entry name" value="PGAP2-INTERACTING PROTEIN"/>
    <property type="match status" value="1"/>
</dbReference>
<gene>
    <name evidence="2" type="ORF">ICJ85_15735</name>
</gene>
<dbReference type="SUPFAM" id="SSF56219">
    <property type="entry name" value="DNase I-like"/>
    <property type="match status" value="1"/>
</dbReference>
<dbReference type="InterPro" id="IPR051916">
    <property type="entry name" value="GPI-anchor_lipid_remodeler"/>
</dbReference>
<keyword evidence="2" id="KW-0378">Hydrolase</keyword>
<dbReference type="Gene3D" id="3.60.10.10">
    <property type="entry name" value="Endonuclease/exonuclease/phosphatase"/>
    <property type="match status" value="1"/>
</dbReference>
<dbReference type="EMBL" id="JACVXD010000018">
    <property type="protein sequence ID" value="MBD0825467.1"/>
    <property type="molecule type" value="Genomic_DNA"/>
</dbReference>
<dbReference type="AlphaFoldDB" id="A0A8J6Q605"/>
<dbReference type="RefSeq" id="WP_188224758.1">
    <property type="nucleotide sequence ID" value="NZ_JACVXD010000018.1"/>
</dbReference>
<evidence type="ECO:0000313" key="2">
    <source>
        <dbReference type="EMBL" id="MBD0825467.1"/>
    </source>
</evidence>
<proteinExistence type="predicted"/>
<name>A0A8J6Q605_9FLAO</name>
<keyword evidence="2" id="KW-0540">Nuclease</keyword>
<accession>A0A8J6Q605</accession>
<dbReference type="PANTHER" id="PTHR14859">
    <property type="entry name" value="CALCOFLUOR WHITE HYPERSENSITIVE PROTEIN PRECURSOR"/>
    <property type="match status" value="1"/>
</dbReference>
<dbReference type="GO" id="GO:0016020">
    <property type="term" value="C:membrane"/>
    <property type="evidence" value="ECO:0007669"/>
    <property type="project" value="GOC"/>
</dbReference>
<dbReference type="Pfam" id="PF03372">
    <property type="entry name" value="Exo_endo_phos"/>
    <property type="match status" value="1"/>
</dbReference>
<feature type="domain" description="Endonuclease/exonuclease/phosphatase" evidence="1">
    <location>
        <begin position="8"/>
        <end position="228"/>
    </location>
</feature>